<dbReference type="Proteomes" id="UP000886058">
    <property type="component" value="Unassembled WGS sequence"/>
</dbReference>
<reference evidence="1" key="1">
    <citation type="journal article" date="2020" name="mSystems">
        <title>Genome- and Community-Level Interaction Insights into Carbon Utilization and Element Cycling Functions of Hydrothermarchaeota in Hydrothermal Sediment.</title>
        <authorList>
            <person name="Zhou Z."/>
            <person name="Liu Y."/>
            <person name="Xu W."/>
            <person name="Pan J."/>
            <person name="Luo Z.H."/>
            <person name="Li M."/>
        </authorList>
    </citation>
    <scope>NUCLEOTIDE SEQUENCE [LARGE SCALE GENOMIC DNA]</scope>
    <source>
        <strain evidence="1">HyVt-633</strain>
    </source>
</reference>
<dbReference type="EMBL" id="DRSQ01000245">
    <property type="protein sequence ID" value="HHE33218.1"/>
    <property type="molecule type" value="Genomic_DNA"/>
</dbReference>
<organism evidence="1">
    <name type="scientific">Chlorobaculum parvum</name>
    <dbReference type="NCBI Taxonomy" id="274539"/>
    <lineage>
        <taxon>Bacteria</taxon>
        <taxon>Pseudomonadati</taxon>
        <taxon>Chlorobiota</taxon>
        <taxon>Chlorobiia</taxon>
        <taxon>Chlorobiales</taxon>
        <taxon>Chlorobiaceae</taxon>
        <taxon>Chlorobaculum</taxon>
    </lineage>
</organism>
<proteinExistence type="predicted"/>
<sequence length="74" mass="8494">MWKEFEVKFGHKGAASSDEEANFRDPVIKITTVRMFRAMDEQLSRLNLPMSRKPGAWDTHYEGGDVGLKPAPWQ</sequence>
<dbReference type="AlphaFoldDB" id="A0A7C5HA47"/>
<gene>
    <name evidence="1" type="ORF">ENL07_11560</name>
</gene>
<protein>
    <submittedName>
        <fullName evidence="1">Uncharacterized protein</fullName>
    </submittedName>
</protein>
<comment type="caution">
    <text evidence="1">The sequence shown here is derived from an EMBL/GenBank/DDBJ whole genome shotgun (WGS) entry which is preliminary data.</text>
</comment>
<evidence type="ECO:0000313" key="1">
    <source>
        <dbReference type="EMBL" id="HHE33218.1"/>
    </source>
</evidence>
<name>A0A7C5HA47_9CHLB</name>
<accession>A0A7C5HA47</accession>